<dbReference type="SFLD" id="SFLDF00288">
    <property type="entry name" value="HemN-like__clustered_with_nucl"/>
    <property type="match status" value="1"/>
</dbReference>
<dbReference type="InterPro" id="IPR010723">
    <property type="entry name" value="HemN_C"/>
</dbReference>
<feature type="domain" description="Radical SAM core" evidence="3">
    <location>
        <begin position="1"/>
        <end position="231"/>
    </location>
</feature>
<dbReference type="SUPFAM" id="SSF102114">
    <property type="entry name" value="Radical SAM enzymes"/>
    <property type="match status" value="1"/>
</dbReference>
<dbReference type="GO" id="GO:0006779">
    <property type="term" value="P:porphyrin-containing compound biosynthetic process"/>
    <property type="evidence" value="ECO:0007669"/>
    <property type="project" value="InterPro"/>
</dbReference>
<dbReference type="GO" id="GO:0051539">
    <property type="term" value="F:4 iron, 4 sulfur cluster binding"/>
    <property type="evidence" value="ECO:0007669"/>
    <property type="project" value="UniProtKB-UniRule"/>
</dbReference>
<sequence>MYTYLHIPFCPSRCIYCDFYSQTKRRLIPEYVEALMHEIRYRHEKQTDLSTLQSIYFGGGTPSQLQPEHIARLIDLLEDVYGIEEKAEITLEANPEDLTAEYVEQIAALPINRISMGIQSWQDKDLHFLRRRHTAKSAESAVKRCQDAGLDNISLDLIYGLPQQTLPLWQKNLQQTIALHPRHISAYHLIYEEGTPLYHLLSTKQISEIDEELSLDLFSCLIDTLSEAGYEQYEISNFAQKGYRAVHNSAYWQGKPYMGFGPAAHSYDGRTFRRANTPDLDLYLHATNRGEDSPHTDELLSPTDLINEAVLCGLRTVEGLMQSSFVERFGKTCWQQIRKKALPYLQKGLLEENSQGIKLSREGIFLSDTIMSDLFC</sequence>
<dbReference type="GO" id="GO:0004109">
    <property type="term" value="F:coproporphyrinogen oxidase activity"/>
    <property type="evidence" value="ECO:0007669"/>
    <property type="project" value="InterPro"/>
</dbReference>
<keyword evidence="2" id="KW-0004">4Fe-4S</keyword>
<keyword evidence="2" id="KW-0949">S-adenosyl-L-methionine</keyword>
<reference evidence="4 5" key="1">
    <citation type="submission" date="2014-08" db="EMBL/GenBank/DDBJ databases">
        <title>Porphyromonas crevioricanis strain:COT-253_OH1447 Genome sequencing.</title>
        <authorList>
            <person name="Wallis C."/>
            <person name="Deusch O."/>
            <person name="O'Flynn C."/>
            <person name="Davis I."/>
            <person name="Jospin G."/>
            <person name="Darling A.E."/>
            <person name="Coil D.A."/>
            <person name="Alexiev A."/>
            <person name="Horsfall A."/>
            <person name="Kirkwood N."/>
            <person name="Harris S."/>
            <person name="Eisen J.A."/>
        </authorList>
    </citation>
    <scope>NUCLEOTIDE SEQUENCE [LARGE SCALE GENOMIC DNA]</scope>
    <source>
        <strain evidence="5">COT-253 OH1447</strain>
    </source>
</reference>
<comment type="caution">
    <text evidence="4">The sequence shown here is derived from an EMBL/GenBank/DDBJ whole genome shotgun (WGS) entry which is preliminary data.</text>
</comment>
<dbReference type="InterPro" id="IPR004559">
    <property type="entry name" value="HemW-like"/>
</dbReference>
<dbReference type="InterPro" id="IPR007197">
    <property type="entry name" value="rSAM"/>
</dbReference>
<evidence type="ECO:0000256" key="1">
    <source>
        <dbReference type="ARBA" id="ARBA00006100"/>
    </source>
</evidence>
<proteinExistence type="inferred from homology"/>
<comment type="subcellular location">
    <subcellularLocation>
        <location evidence="2">Cytoplasm</location>
    </subcellularLocation>
</comment>
<dbReference type="CDD" id="cd01335">
    <property type="entry name" value="Radical_SAM"/>
    <property type="match status" value="1"/>
</dbReference>
<dbReference type="PANTHER" id="PTHR13932:SF5">
    <property type="entry name" value="RADICAL S-ADENOSYL METHIONINE DOMAIN-CONTAINING PROTEIN 1, MITOCHONDRIAL"/>
    <property type="match status" value="1"/>
</dbReference>
<protein>
    <recommendedName>
        <fullName evidence="2">Heme chaperone HemW</fullName>
    </recommendedName>
</protein>
<comment type="similarity">
    <text evidence="1">Belongs to the anaerobic coproporphyrinogen-III oxidase family. HemW subfamily.</text>
</comment>
<keyword evidence="2" id="KW-0349">Heme</keyword>
<dbReference type="InterPro" id="IPR006638">
    <property type="entry name" value="Elp3/MiaA/NifB-like_rSAM"/>
</dbReference>
<dbReference type="Gene3D" id="3.80.30.20">
    <property type="entry name" value="tm_1862 like domain"/>
    <property type="match status" value="1"/>
</dbReference>
<dbReference type="RefSeq" id="WP_036889965.1">
    <property type="nucleotide sequence ID" value="NZ_JQJC01000016.1"/>
</dbReference>
<keyword evidence="2" id="KW-0143">Chaperone</keyword>
<dbReference type="SFLD" id="SFLDS00029">
    <property type="entry name" value="Radical_SAM"/>
    <property type="match status" value="1"/>
</dbReference>
<evidence type="ECO:0000256" key="2">
    <source>
        <dbReference type="RuleBase" id="RU364116"/>
    </source>
</evidence>
<keyword evidence="2" id="KW-0479">Metal-binding</keyword>
<dbReference type="Pfam" id="PF04055">
    <property type="entry name" value="Radical_SAM"/>
    <property type="match status" value="1"/>
</dbReference>
<keyword evidence="2" id="KW-0411">Iron-sulfur</keyword>
<dbReference type="InterPro" id="IPR058240">
    <property type="entry name" value="rSAM_sf"/>
</dbReference>
<dbReference type="PROSITE" id="PS51918">
    <property type="entry name" value="RADICAL_SAM"/>
    <property type="match status" value="1"/>
</dbReference>
<dbReference type="GO" id="GO:0005737">
    <property type="term" value="C:cytoplasm"/>
    <property type="evidence" value="ECO:0007669"/>
    <property type="project" value="UniProtKB-SubCell"/>
</dbReference>
<dbReference type="SFLD" id="SFLDG01082">
    <property type="entry name" value="B12-binding_domain_containing"/>
    <property type="match status" value="1"/>
</dbReference>
<keyword evidence="2" id="KW-0408">Iron</keyword>
<comment type="function">
    <text evidence="2">Probably acts as a heme chaperone, transferring heme to an unknown acceptor. Binds one molecule of heme per monomer, possibly covalently. Binds 1 [4Fe-4S] cluster. The cluster is coordinated with 3 cysteines and an exchangeable S-adenosyl-L-methionine.</text>
</comment>
<dbReference type="Proteomes" id="UP000030136">
    <property type="component" value="Unassembled WGS sequence"/>
</dbReference>
<dbReference type="InterPro" id="IPR023404">
    <property type="entry name" value="rSAM_horseshoe"/>
</dbReference>
<dbReference type="Pfam" id="PF06969">
    <property type="entry name" value="HemN_C"/>
    <property type="match status" value="1"/>
</dbReference>
<dbReference type="SFLD" id="SFLDG01065">
    <property type="entry name" value="anaerobic_coproporphyrinogen-I"/>
    <property type="match status" value="1"/>
</dbReference>
<name>A0AB34PHK1_9PORP</name>
<dbReference type="InterPro" id="IPR034505">
    <property type="entry name" value="Coproporphyrinogen-III_oxidase"/>
</dbReference>
<dbReference type="PANTHER" id="PTHR13932">
    <property type="entry name" value="COPROPORPHYRINIGEN III OXIDASE"/>
    <property type="match status" value="1"/>
</dbReference>
<gene>
    <name evidence="4" type="ORF">HQ38_05730</name>
</gene>
<organism evidence="4 5">
    <name type="scientific">Porphyromonas crevioricanis</name>
    <dbReference type="NCBI Taxonomy" id="393921"/>
    <lineage>
        <taxon>Bacteria</taxon>
        <taxon>Pseudomonadati</taxon>
        <taxon>Bacteroidota</taxon>
        <taxon>Bacteroidia</taxon>
        <taxon>Bacteroidales</taxon>
        <taxon>Porphyromonadaceae</taxon>
        <taxon>Porphyromonas</taxon>
    </lineage>
</organism>
<evidence type="ECO:0000313" key="5">
    <source>
        <dbReference type="Proteomes" id="UP000030136"/>
    </source>
</evidence>
<dbReference type="SMART" id="SM00729">
    <property type="entry name" value="Elp3"/>
    <property type="match status" value="1"/>
</dbReference>
<dbReference type="SFLD" id="SFLDF00562">
    <property type="entry name" value="HemN-like__clustered_with_heat"/>
    <property type="match status" value="1"/>
</dbReference>
<evidence type="ECO:0000259" key="3">
    <source>
        <dbReference type="PROSITE" id="PS51918"/>
    </source>
</evidence>
<accession>A0AB34PHK1</accession>
<dbReference type="AlphaFoldDB" id="A0AB34PHK1"/>
<keyword evidence="2" id="KW-0963">Cytoplasm</keyword>
<evidence type="ECO:0000313" key="4">
    <source>
        <dbReference type="EMBL" id="KGN94542.1"/>
    </source>
</evidence>
<dbReference type="EMBL" id="JQJC01000016">
    <property type="protein sequence ID" value="KGN94542.1"/>
    <property type="molecule type" value="Genomic_DNA"/>
</dbReference>
<dbReference type="GO" id="GO:0046872">
    <property type="term" value="F:metal ion binding"/>
    <property type="evidence" value="ECO:0007669"/>
    <property type="project" value="UniProtKB-UniRule"/>
</dbReference>
<dbReference type="NCBIfam" id="TIGR00539">
    <property type="entry name" value="hemN_rel"/>
    <property type="match status" value="1"/>
</dbReference>